<proteinExistence type="predicted"/>
<name>A0A6A6UMK0_9PEZI</name>
<keyword evidence="3" id="KW-1185">Reference proteome</keyword>
<organism evidence="2 3">
    <name type="scientific">Microthyrium microscopicum</name>
    <dbReference type="NCBI Taxonomy" id="703497"/>
    <lineage>
        <taxon>Eukaryota</taxon>
        <taxon>Fungi</taxon>
        <taxon>Dikarya</taxon>
        <taxon>Ascomycota</taxon>
        <taxon>Pezizomycotina</taxon>
        <taxon>Dothideomycetes</taxon>
        <taxon>Dothideomycetes incertae sedis</taxon>
        <taxon>Microthyriales</taxon>
        <taxon>Microthyriaceae</taxon>
        <taxon>Microthyrium</taxon>
    </lineage>
</organism>
<dbReference type="Proteomes" id="UP000799302">
    <property type="component" value="Unassembled WGS sequence"/>
</dbReference>
<keyword evidence="1" id="KW-0812">Transmembrane</keyword>
<dbReference type="AlphaFoldDB" id="A0A6A6UMK0"/>
<evidence type="ECO:0000256" key="1">
    <source>
        <dbReference type="SAM" id="Phobius"/>
    </source>
</evidence>
<protein>
    <submittedName>
        <fullName evidence="2">Uncharacterized protein</fullName>
    </submittedName>
</protein>
<sequence length="128" mass="14388">MTQSGSSHLEYRQKRYVQILFQVIFCIGSSAICFTKLLPDLDLPFIPRRLQLYYTLSKFKIAFQAAQCPVICKDESEPSGFGIPIVFQSSPDENGNTIFSGTWLPNSTSANKRHTPIPAISRIHFASD</sequence>
<dbReference type="EMBL" id="MU004232">
    <property type="protein sequence ID" value="KAF2672134.1"/>
    <property type="molecule type" value="Genomic_DNA"/>
</dbReference>
<keyword evidence="1" id="KW-0472">Membrane</keyword>
<keyword evidence="1" id="KW-1133">Transmembrane helix</keyword>
<evidence type="ECO:0000313" key="2">
    <source>
        <dbReference type="EMBL" id="KAF2672134.1"/>
    </source>
</evidence>
<feature type="transmembrane region" description="Helical" evidence="1">
    <location>
        <begin position="19"/>
        <end position="39"/>
    </location>
</feature>
<gene>
    <name evidence="2" type="ORF">BT63DRAFT_452630</name>
</gene>
<accession>A0A6A6UMK0</accession>
<evidence type="ECO:0000313" key="3">
    <source>
        <dbReference type="Proteomes" id="UP000799302"/>
    </source>
</evidence>
<reference evidence="2" key="1">
    <citation type="journal article" date="2020" name="Stud. Mycol.">
        <title>101 Dothideomycetes genomes: a test case for predicting lifestyles and emergence of pathogens.</title>
        <authorList>
            <person name="Haridas S."/>
            <person name="Albert R."/>
            <person name="Binder M."/>
            <person name="Bloem J."/>
            <person name="Labutti K."/>
            <person name="Salamov A."/>
            <person name="Andreopoulos B."/>
            <person name="Baker S."/>
            <person name="Barry K."/>
            <person name="Bills G."/>
            <person name="Bluhm B."/>
            <person name="Cannon C."/>
            <person name="Castanera R."/>
            <person name="Culley D."/>
            <person name="Daum C."/>
            <person name="Ezra D."/>
            <person name="Gonzalez J."/>
            <person name="Henrissat B."/>
            <person name="Kuo A."/>
            <person name="Liang C."/>
            <person name="Lipzen A."/>
            <person name="Lutzoni F."/>
            <person name="Magnuson J."/>
            <person name="Mondo S."/>
            <person name="Nolan M."/>
            <person name="Ohm R."/>
            <person name="Pangilinan J."/>
            <person name="Park H.-J."/>
            <person name="Ramirez L."/>
            <person name="Alfaro M."/>
            <person name="Sun H."/>
            <person name="Tritt A."/>
            <person name="Yoshinaga Y."/>
            <person name="Zwiers L.-H."/>
            <person name="Turgeon B."/>
            <person name="Goodwin S."/>
            <person name="Spatafora J."/>
            <person name="Crous P."/>
            <person name="Grigoriev I."/>
        </authorList>
    </citation>
    <scope>NUCLEOTIDE SEQUENCE</scope>
    <source>
        <strain evidence="2">CBS 115976</strain>
    </source>
</reference>